<dbReference type="RefSeq" id="WP_088521420.1">
    <property type="nucleotide sequence ID" value="NZ_FYDG01000008.1"/>
</dbReference>
<dbReference type="NCBIfam" id="NF003962">
    <property type="entry name" value="PRK05454.2-5"/>
    <property type="match status" value="1"/>
</dbReference>
<comment type="similarity">
    <text evidence="3">Belongs to the glycosyltransferase 2 family. OpgH subfamily.</text>
</comment>
<organism evidence="14 15">
    <name type="scientific">Rhodoblastus acidophilus</name>
    <name type="common">Rhodopseudomonas acidophila</name>
    <dbReference type="NCBI Taxonomy" id="1074"/>
    <lineage>
        <taxon>Bacteria</taxon>
        <taxon>Pseudomonadati</taxon>
        <taxon>Pseudomonadota</taxon>
        <taxon>Alphaproteobacteria</taxon>
        <taxon>Hyphomicrobiales</taxon>
        <taxon>Rhodoblastaceae</taxon>
        <taxon>Rhodoblastus</taxon>
    </lineage>
</organism>
<dbReference type="SUPFAM" id="SSF53448">
    <property type="entry name" value="Nucleotide-diphospho-sugar transferases"/>
    <property type="match status" value="1"/>
</dbReference>
<dbReference type="NCBIfam" id="NF003956">
    <property type="entry name" value="PRK05454.1-3"/>
    <property type="match status" value="1"/>
</dbReference>
<accession>A0A212RW68</accession>
<feature type="transmembrane region" description="Helical" evidence="12">
    <location>
        <begin position="401"/>
        <end position="422"/>
    </location>
</feature>
<dbReference type="InterPro" id="IPR050321">
    <property type="entry name" value="Glycosyltr_2/OpgH_subfam"/>
</dbReference>
<keyword evidence="7" id="KW-0328">Glycosyltransferase</keyword>
<keyword evidence="11 12" id="KW-0472">Membrane</keyword>
<feature type="transmembrane region" description="Helical" evidence="12">
    <location>
        <begin position="86"/>
        <end position="111"/>
    </location>
</feature>
<dbReference type="Gene3D" id="3.90.550.10">
    <property type="entry name" value="Spore Coat Polysaccharide Biosynthesis Protein SpsA, Chain A"/>
    <property type="match status" value="1"/>
</dbReference>
<dbReference type="AlphaFoldDB" id="A0A212RW68"/>
<dbReference type="Pfam" id="PF13632">
    <property type="entry name" value="Glyco_trans_2_3"/>
    <property type="match status" value="1"/>
</dbReference>
<keyword evidence="10 12" id="KW-1133">Transmembrane helix</keyword>
<dbReference type="InterPro" id="IPR029044">
    <property type="entry name" value="Nucleotide-diphossugar_trans"/>
</dbReference>
<feature type="transmembrane region" description="Helical" evidence="12">
    <location>
        <begin position="451"/>
        <end position="473"/>
    </location>
</feature>
<evidence type="ECO:0000256" key="2">
    <source>
        <dbReference type="ARBA" id="ARBA00005001"/>
    </source>
</evidence>
<evidence type="ECO:0000256" key="3">
    <source>
        <dbReference type="ARBA" id="ARBA00009337"/>
    </source>
</evidence>
<evidence type="ECO:0000256" key="5">
    <source>
        <dbReference type="ARBA" id="ARBA00022475"/>
    </source>
</evidence>
<protein>
    <recommendedName>
        <fullName evidence="4">Glucans biosynthesis glucosyltransferase H</fullName>
    </recommendedName>
</protein>
<keyword evidence="15" id="KW-1185">Reference proteome</keyword>
<dbReference type="EMBL" id="FYDG01000008">
    <property type="protein sequence ID" value="SNB76832.1"/>
    <property type="molecule type" value="Genomic_DNA"/>
</dbReference>
<evidence type="ECO:0000313" key="14">
    <source>
        <dbReference type="EMBL" id="SNB76832.1"/>
    </source>
</evidence>
<keyword evidence="9 12" id="KW-0812">Transmembrane</keyword>
<evidence type="ECO:0000256" key="7">
    <source>
        <dbReference type="ARBA" id="ARBA00022676"/>
    </source>
</evidence>
<dbReference type="CDD" id="cd04191">
    <property type="entry name" value="Glucan_BSP_MdoH"/>
    <property type="match status" value="1"/>
</dbReference>
<evidence type="ECO:0000256" key="9">
    <source>
        <dbReference type="ARBA" id="ARBA00022692"/>
    </source>
</evidence>
<evidence type="ECO:0000313" key="15">
    <source>
        <dbReference type="Proteomes" id="UP000198418"/>
    </source>
</evidence>
<reference evidence="15" key="1">
    <citation type="submission" date="2017-06" db="EMBL/GenBank/DDBJ databases">
        <authorList>
            <person name="Varghese N."/>
            <person name="Submissions S."/>
        </authorList>
    </citation>
    <scope>NUCLEOTIDE SEQUENCE [LARGE SCALE GENOMIC DNA]</scope>
    <source>
        <strain evidence="15">DSM 137</strain>
    </source>
</reference>
<sequence>MDELIAAQHISRAMPEESPLAMPEQSLHRFDPAHERRKMTRKPRQPWLSRTLTFGGGLALTAWGGYQMFRVIDVGGISFLKWALLVLFLANFSWIALSFCAGVVGFAHLLVTRPKQPKTPEALRTRTAVVMPIYNEAPSRVYGTLQAIYEDVQATGLGAHFDWFFLSDTTDPDIWIAEERAFLALRRALGPDARIYYRHRAKNTARKAGNIGDFVQRWGAAYDHMVVLDADSLMTGHAIATLAAAMENDPDSGIIQTLPLIINRNTLFARVQQFAARIYGPVIADGLSCWMGRDGNYWGHNAIIRTAAFAAHCGLPHLTGKPPFGGHILSHDFVEAALIRRAGYTVYMLPSLAGSYEESPPSLIDVATRDRRWCQGNLQHIRVLGAKGLHPATRQHFTTGIMAYVSSPLWLAQIFVGILLVLQASYIRPEYFSQEFTLFPAWPVFDAERSLMLFEVTMAVLLAPKLFGLVLALCDGPVRRGGGGAIRLTLSALFETLMSALLAPIMMLVHAGHVLHILFGFDTGWEPQRRDDGSVAFKAIMRRHRDHVILGFMMLIAGMLISPSLVAWMSPTIAGLILAIYLSWASGQKSIGLALKRVGLLVTPEERNPPGIATRANELSETLAAEGFDHADGLRAIYDDPGFREAHEVFLPPAPPRVRGDIHPDRAMTEAKLNDARTIDDAVQWMQRKERMVLLHDRALIGLLSRLPRPAEPAQG</sequence>
<dbReference type="PANTHER" id="PTHR43867">
    <property type="entry name" value="CELLULOSE SYNTHASE CATALYTIC SUBUNIT A [UDP-FORMING]"/>
    <property type="match status" value="1"/>
</dbReference>
<evidence type="ECO:0000259" key="13">
    <source>
        <dbReference type="Pfam" id="PF13632"/>
    </source>
</evidence>
<evidence type="ECO:0000256" key="10">
    <source>
        <dbReference type="ARBA" id="ARBA00022989"/>
    </source>
</evidence>
<dbReference type="GO" id="GO:0005886">
    <property type="term" value="C:plasma membrane"/>
    <property type="evidence" value="ECO:0007669"/>
    <property type="project" value="UniProtKB-SubCell"/>
</dbReference>
<feature type="transmembrane region" description="Helical" evidence="12">
    <location>
        <begin position="47"/>
        <end position="66"/>
    </location>
</feature>
<feature type="domain" description="Glycosyltransferase 2-like" evidence="13">
    <location>
        <begin position="226"/>
        <end position="422"/>
    </location>
</feature>
<dbReference type="OrthoDB" id="9775281at2"/>
<comment type="subcellular location">
    <subcellularLocation>
        <location evidence="1">Cell inner membrane</location>
        <topology evidence="1">Multi-pass membrane protein</topology>
    </subcellularLocation>
</comment>
<comment type="pathway">
    <text evidence="2">Glycan metabolism; osmoregulated periplasmic glucan (OPG) biosynthesis.</text>
</comment>
<gene>
    <name evidence="14" type="ORF">SAMN06265338_10828</name>
</gene>
<evidence type="ECO:0000256" key="6">
    <source>
        <dbReference type="ARBA" id="ARBA00022519"/>
    </source>
</evidence>
<dbReference type="PANTHER" id="PTHR43867:SF5">
    <property type="entry name" value="GLUCANS BIOSYNTHESIS GLUCOSYLTRANSFERASE H"/>
    <property type="match status" value="1"/>
</dbReference>
<proteinExistence type="inferred from homology"/>
<evidence type="ECO:0000256" key="1">
    <source>
        <dbReference type="ARBA" id="ARBA00004429"/>
    </source>
</evidence>
<keyword evidence="8 14" id="KW-0808">Transferase</keyword>
<dbReference type="InterPro" id="IPR001173">
    <property type="entry name" value="Glyco_trans_2-like"/>
</dbReference>
<keyword evidence="6" id="KW-0997">Cell inner membrane</keyword>
<name>A0A212RW68_RHOAC</name>
<keyword evidence="5" id="KW-1003">Cell membrane</keyword>
<dbReference type="NCBIfam" id="NF003958">
    <property type="entry name" value="PRK05454.2-1"/>
    <property type="match status" value="1"/>
</dbReference>
<evidence type="ECO:0000256" key="11">
    <source>
        <dbReference type="ARBA" id="ARBA00023136"/>
    </source>
</evidence>
<feature type="transmembrane region" description="Helical" evidence="12">
    <location>
        <begin position="546"/>
        <end position="562"/>
    </location>
</feature>
<dbReference type="GO" id="GO:0016758">
    <property type="term" value="F:hexosyltransferase activity"/>
    <property type="evidence" value="ECO:0007669"/>
    <property type="project" value="TreeGrafter"/>
</dbReference>
<evidence type="ECO:0000256" key="8">
    <source>
        <dbReference type="ARBA" id="ARBA00022679"/>
    </source>
</evidence>
<evidence type="ECO:0000256" key="4">
    <source>
        <dbReference type="ARBA" id="ARBA00020585"/>
    </source>
</evidence>
<dbReference type="Proteomes" id="UP000198418">
    <property type="component" value="Unassembled WGS sequence"/>
</dbReference>
<evidence type="ECO:0000256" key="12">
    <source>
        <dbReference type="SAM" id="Phobius"/>
    </source>
</evidence>